<dbReference type="AlphaFoldDB" id="A0A0C9UJI5"/>
<keyword evidence="3" id="KW-1185">Reference proteome</keyword>
<dbReference type="OrthoDB" id="5405745at2759"/>
<sequence length="542" mass="56413">MVYSYSYSLPLPLIALSLSFLSLHFSPTYAQSTQQITLNSILPLTLSSTNPTISIPLPSSNALNISVSLCSLPATNTDTNGGNGLPTFTVKNGRLSNGTIGAWTIELEEGIGIWSGGTDGGSATLSLDGGGGAEELDVEVGVSDSAPLHALSPSLPLLPDTSSTLAILFSAPFAKDDHKSPSFPNYTLPSGNITSFPDPPSGADKQEFTMVFIPTGTTDTDVRIGGALARSACAIRRAGNNTAGAFLGTSAATGTAVAVDNENTGSSGNGNGNGIKANQSLILRSFNEGWRTQWLIEGLTPSTNYTAWVLSAGVVSGPVFGVTKSDKFACTLAHSLPFCPQTSYAIPLPPPSDGSATYTPSNLPSSVTDTLISSISNFTTLLLTFPCGRDVYSFKQTCEDCQEAYRTWACAVSLPRCAEEIALPSPPPTSTAKSKASQTPIKPALLAHPEFPTRTNLSLTTPSSSSPTPAISQYIELLPCIETCNAVDRAAPPMFGWKCPGVDVNANETYGVGFIDSWDGTVEGGGTPGVSVDRWGVAWCNG</sequence>
<gene>
    <name evidence="2" type="ORF">M422DRAFT_273465</name>
</gene>
<feature type="chain" id="PRO_5002204850" evidence="1">
    <location>
        <begin position="31"/>
        <end position="542"/>
    </location>
</feature>
<evidence type="ECO:0000313" key="3">
    <source>
        <dbReference type="Proteomes" id="UP000054279"/>
    </source>
</evidence>
<dbReference type="InterPro" id="IPR024338">
    <property type="entry name" value="MID1/Yam8"/>
</dbReference>
<keyword evidence="1" id="KW-0732">Signal</keyword>
<dbReference type="HOGENOM" id="CLU_045143_0_0_1"/>
<feature type="signal peptide" evidence="1">
    <location>
        <begin position="1"/>
        <end position="30"/>
    </location>
</feature>
<proteinExistence type="predicted"/>
<accession>A0A0C9UJI5</accession>
<dbReference type="PANTHER" id="PTHR39142:SF1">
    <property type="entry name" value="AEL197CP"/>
    <property type="match status" value="1"/>
</dbReference>
<dbReference type="EMBL" id="KN837408">
    <property type="protein sequence ID" value="KIJ25561.1"/>
    <property type="molecule type" value="Genomic_DNA"/>
</dbReference>
<dbReference type="GO" id="GO:0098703">
    <property type="term" value="P:calcium ion import across plasma membrane"/>
    <property type="evidence" value="ECO:0007669"/>
    <property type="project" value="InterPro"/>
</dbReference>
<dbReference type="Pfam" id="PF12929">
    <property type="entry name" value="Mid1"/>
    <property type="match status" value="1"/>
</dbReference>
<name>A0A0C9UJI5_SPHS4</name>
<protein>
    <submittedName>
        <fullName evidence="2">Uncharacterized protein</fullName>
    </submittedName>
</protein>
<dbReference type="PANTHER" id="PTHR39142">
    <property type="entry name" value="MID1P"/>
    <property type="match status" value="1"/>
</dbReference>
<dbReference type="GO" id="GO:0005262">
    <property type="term" value="F:calcium channel activity"/>
    <property type="evidence" value="ECO:0007669"/>
    <property type="project" value="InterPro"/>
</dbReference>
<evidence type="ECO:0000256" key="1">
    <source>
        <dbReference type="SAM" id="SignalP"/>
    </source>
</evidence>
<organism evidence="2 3">
    <name type="scientific">Sphaerobolus stellatus (strain SS14)</name>
    <dbReference type="NCBI Taxonomy" id="990650"/>
    <lineage>
        <taxon>Eukaryota</taxon>
        <taxon>Fungi</taxon>
        <taxon>Dikarya</taxon>
        <taxon>Basidiomycota</taxon>
        <taxon>Agaricomycotina</taxon>
        <taxon>Agaricomycetes</taxon>
        <taxon>Phallomycetidae</taxon>
        <taxon>Geastrales</taxon>
        <taxon>Sphaerobolaceae</taxon>
        <taxon>Sphaerobolus</taxon>
    </lineage>
</organism>
<evidence type="ECO:0000313" key="2">
    <source>
        <dbReference type="EMBL" id="KIJ25561.1"/>
    </source>
</evidence>
<dbReference type="Proteomes" id="UP000054279">
    <property type="component" value="Unassembled WGS sequence"/>
</dbReference>
<reference evidence="2 3" key="1">
    <citation type="submission" date="2014-06" db="EMBL/GenBank/DDBJ databases">
        <title>Evolutionary Origins and Diversification of the Mycorrhizal Mutualists.</title>
        <authorList>
            <consortium name="DOE Joint Genome Institute"/>
            <consortium name="Mycorrhizal Genomics Consortium"/>
            <person name="Kohler A."/>
            <person name="Kuo A."/>
            <person name="Nagy L.G."/>
            <person name="Floudas D."/>
            <person name="Copeland A."/>
            <person name="Barry K.W."/>
            <person name="Cichocki N."/>
            <person name="Veneault-Fourrey C."/>
            <person name="LaButti K."/>
            <person name="Lindquist E.A."/>
            <person name="Lipzen A."/>
            <person name="Lundell T."/>
            <person name="Morin E."/>
            <person name="Murat C."/>
            <person name="Riley R."/>
            <person name="Ohm R."/>
            <person name="Sun H."/>
            <person name="Tunlid A."/>
            <person name="Henrissat B."/>
            <person name="Grigoriev I.V."/>
            <person name="Hibbett D.S."/>
            <person name="Martin F."/>
        </authorList>
    </citation>
    <scope>NUCLEOTIDE SEQUENCE [LARGE SCALE GENOMIC DNA]</scope>
    <source>
        <strain evidence="2 3">SS14</strain>
    </source>
</reference>